<accession>A0A8S1PVT2</accession>
<dbReference type="InterPro" id="IPR051625">
    <property type="entry name" value="Signaling_Regulatory_Domain"/>
</dbReference>
<comment type="caution">
    <text evidence="3">The sequence shown here is derived from an EMBL/GenBank/DDBJ whole genome shotgun (WGS) entry which is preliminary data.</text>
</comment>
<evidence type="ECO:0000256" key="1">
    <source>
        <dbReference type="ARBA" id="ARBA00022737"/>
    </source>
</evidence>
<keyword evidence="1" id="KW-0677">Repeat</keyword>
<feature type="repeat" description="RCC1" evidence="2">
    <location>
        <begin position="15"/>
        <end position="66"/>
    </location>
</feature>
<dbReference type="Pfam" id="PF00415">
    <property type="entry name" value="RCC1"/>
    <property type="match status" value="1"/>
</dbReference>
<name>A0A8S1PVT2_PARPR</name>
<evidence type="ECO:0000256" key="2">
    <source>
        <dbReference type="PROSITE-ProRule" id="PRU00235"/>
    </source>
</evidence>
<sequence length="92" mass="10105">MDQLPSFAGDDSQITYLFAWGRNKDGELSIGNQKKCNAPKAVQGLKNKTVQLIISGSNHSGIVTSDGQLFICGSALHGLQSKFKKQFKQTWF</sequence>
<proteinExistence type="predicted"/>
<keyword evidence="4" id="KW-1185">Reference proteome</keyword>
<dbReference type="InterPro" id="IPR000408">
    <property type="entry name" value="Reg_chr_condens"/>
</dbReference>
<dbReference type="Proteomes" id="UP000688137">
    <property type="component" value="Unassembled WGS sequence"/>
</dbReference>
<evidence type="ECO:0000313" key="3">
    <source>
        <dbReference type="EMBL" id="CAD8106778.1"/>
    </source>
</evidence>
<dbReference type="PROSITE" id="PS50012">
    <property type="entry name" value="RCC1_3"/>
    <property type="match status" value="1"/>
</dbReference>
<dbReference type="AlphaFoldDB" id="A0A8S1PVT2"/>
<reference evidence="3" key="1">
    <citation type="submission" date="2021-01" db="EMBL/GenBank/DDBJ databases">
        <authorList>
            <consortium name="Genoscope - CEA"/>
            <person name="William W."/>
        </authorList>
    </citation>
    <scope>NUCLEOTIDE SEQUENCE</scope>
</reference>
<dbReference type="PANTHER" id="PTHR22872">
    <property type="entry name" value="BTK-BINDING PROTEIN-RELATED"/>
    <property type="match status" value="1"/>
</dbReference>
<gene>
    <name evidence="3" type="ORF">PPRIM_AZ9-3.1.T1310159</name>
</gene>
<dbReference type="EMBL" id="CAJJDM010000134">
    <property type="protein sequence ID" value="CAD8106778.1"/>
    <property type="molecule type" value="Genomic_DNA"/>
</dbReference>
<evidence type="ECO:0000313" key="4">
    <source>
        <dbReference type="Proteomes" id="UP000688137"/>
    </source>
</evidence>
<protein>
    <submittedName>
        <fullName evidence="3">Uncharacterized protein</fullName>
    </submittedName>
</protein>
<organism evidence="3 4">
    <name type="scientific">Paramecium primaurelia</name>
    <dbReference type="NCBI Taxonomy" id="5886"/>
    <lineage>
        <taxon>Eukaryota</taxon>
        <taxon>Sar</taxon>
        <taxon>Alveolata</taxon>
        <taxon>Ciliophora</taxon>
        <taxon>Intramacronucleata</taxon>
        <taxon>Oligohymenophorea</taxon>
        <taxon>Peniculida</taxon>
        <taxon>Parameciidae</taxon>
        <taxon>Paramecium</taxon>
    </lineage>
</organism>